<dbReference type="EMBL" id="CADCTO010000180">
    <property type="protein sequence ID" value="CAA9239131.1"/>
    <property type="molecule type" value="Genomic_DNA"/>
</dbReference>
<name>A0A6J4I2B9_9BACT</name>
<gene>
    <name evidence="1" type="ORF">AVDCRST_MAG63-1344</name>
</gene>
<organism evidence="1">
    <name type="scientific">uncultured Armatimonadetes bacterium</name>
    <dbReference type="NCBI Taxonomy" id="157466"/>
    <lineage>
        <taxon>Bacteria</taxon>
        <taxon>Bacillati</taxon>
        <taxon>Armatimonadota</taxon>
        <taxon>environmental samples</taxon>
    </lineage>
</organism>
<evidence type="ECO:0000313" key="1">
    <source>
        <dbReference type="EMBL" id="CAA9239131.1"/>
    </source>
</evidence>
<protein>
    <submittedName>
        <fullName evidence="1">Uncharacterized protein</fullName>
    </submittedName>
</protein>
<accession>A0A6J4I2B9</accession>
<reference evidence="1" key="1">
    <citation type="submission" date="2020-02" db="EMBL/GenBank/DDBJ databases">
        <authorList>
            <person name="Meier V. D."/>
        </authorList>
    </citation>
    <scope>NUCLEOTIDE SEQUENCE</scope>
    <source>
        <strain evidence="1">AVDCRST_MAG63</strain>
    </source>
</reference>
<proteinExistence type="predicted"/>
<sequence>MTPEEAASRHFIRLFPGFAADWEQEDLLREDDGSFTLCGLFAAISTFLRDRAATLTPEERRRFGDYVNHHFHQADEPARDALGACLIENLEGYAFTRDLFAHVAPEVLRQFRVEA</sequence>
<dbReference type="AlphaFoldDB" id="A0A6J4I2B9"/>